<comment type="caution">
    <text evidence="2">The sequence shown here is derived from an EMBL/GenBank/DDBJ whole genome shotgun (WGS) entry which is preliminary data.</text>
</comment>
<sequence length="208" mass="23267">MKNLVIIIILIISNHSLVNAQTNQNLNSLPIETPFLKVGVGAYIPSSELGQFIDVSPSFELSLQFPNSRKHRSIEASLQLVVPQQNNYFLLQGEQRNEEIEATTILNASLRLNKTLLSYPSSALDLGFGMGMASIFLDPVTNSAAQELDYSSINSFLALSSLSYNFEFKDSSVLFISIDLQYTPFKMERGITKNLTSWTLMPKVAYRF</sequence>
<protein>
    <recommendedName>
        <fullName evidence="4">Outer membrane protein beta-barrel domain-containing protein</fullName>
    </recommendedName>
</protein>
<evidence type="ECO:0008006" key="4">
    <source>
        <dbReference type="Google" id="ProtNLM"/>
    </source>
</evidence>
<evidence type="ECO:0000256" key="1">
    <source>
        <dbReference type="SAM" id="SignalP"/>
    </source>
</evidence>
<evidence type="ECO:0000313" key="2">
    <source>
        <dbReference type="EMBL" id="GAK97679.1"/>
    </source>
</evidence>
<keyword evidence="3" id="KW-1185">Reference proteome</keyword>
<dbReference type="RefSeq" id="WP_042279410.1">
    <property type="nucleotide sequence ID" value="NZ_BBML01000006.1"/>
</dbReference>
<proteinExistence type="predicted"/>
<name>A0A090Q3L6_9FLAO</name>
<accession>A0A090Q3L6</accession>
<dbReference type="eggNOG" id="ENOG5032T7C">
    <property type="taxonomic scope" value="Bacteria"/>
</dbReference>
<gene>
    <name evidence="2" type="ORF">JCM19294_215</name>
</gene>
<dbReference type="AlphaFoldDB" id="A0A090Q3L6"/>
<dbReference type="Proteomes" id="UP000029221">
    <property type="component" value="Unassembled WGS sequence"/>
</dbReference>
<reference evidence="2" key="1">
    <citation type="journal article" date="2014" name="Genome Announc.">
        <title>Draft Genome Sequences of Marine Flavobacterium Nonlabens Strains NR17, NR24, NR27, NR32, NR33, and Ara13.</title>
        <authorList>
            <person name="Nakanishi M."/>
            <person name="Meirelles P."/>
            <person name="Suzuki R."/>
            <person name="Takatani N."/>
            <person name="Mino S."/>
            <person name="Suda W."/>
            <person name="Oshima K."/>
            <person name="Hattori M."/>
            <person name="Ohkuma M."/>
            <person name="Hosokawa M."/>
            <person name="Miyashita K."/>
            <person name="Thompson F.L."/>
            <person name="Niwa A."/>
            <person name="Sawabe T."/>
            <person name="Sawabe T."/>
        </authorList>
    </citation>
    <scope>NUCLEOTIDE SEQUENCE [LARGE SCALE GENOMIC DNA]</scope>
    <source>
        <strain evidence="2">JCM 19294</strain>
    </source>
</reference>
<keyword evidence="1" id="KW-0732">Signal</keyword>
<feature type="signal peptide" evidence="1">
    <location>
        <begin position="1"/>
        <end position="20"/>
    </location>
</feature>
<feature type="chain" id="PRO_5001861523" description="Outer membrane protein beta-barrel domain-containing protein" evidence="1">
    <location>
        <begin position="21"/>
        <end position="208"/>
    </location>
</feature>
<evidence type="ECO:0000313" key="3">
    <source>
        <dbReference type="Proteomes" id="UP000029221"/>
    </source>
</evidence>
<organism evidence="2 3">
    <name type="scientific">Nonlabens tegetincola</name>
    <dbReference type="NCBI Taxonomy" id="323273"/>
    <lineage>
        <taxon>Bacteria</taxon>
        <taxon>Pseudomonadati</taxon>
        <taxon>Bacteroidota</taxon>
        <taxon>Flavobacteriia</taxon>
        <taxon>Flavobacteriales</taxon>
        <taxon>Flavobacteriaceae</taxon>
        <taxon>Nonlabens</taxon>
    </lineage>
</organism>
<dbReference type="EMBL" id="BBML01000006">
    <property type="protein sequence ID" value="GAK97679.1"/>
    <property type="molecule type" value="Genomic_DNA"/>
</dbReference>